<name>A0A0C2D255_9BACT</name>
<sequence length="204" mass="23409">MSQIRYETDEHLDNSRDPHALTVLVLDSIVEYQWDGDRITRTDRFNADGSWDSTWVYTWVDDLLRVDSISADYRDTASLGTADDIYQRKGPSDYVPLFSSPNEHWEYSTANGVETVTKFAGELPIERKRFEVVDGYKRTLTVERILPEVLGLAMVEVWDWSVDGRAVVNRHDGREVILFDCSNEPPIESLIHPNAPPPARPVQR</sequence>
<evidence type="ECO:0000313" key="2">
    <source>
        <dbReference type="Proteomes" id="UP000031599"/>
    </source>
</evidence>
<dbReference type="EMBL" id="JMCC02000026">
    <property type="protein sequence ID" value="KIG17341.1"/>
    <property type="molecule type" value="Genomic_DNA"/>
</dbReference>
<dbReference type="Proteomes" id="UP000031599">
    <property type="component" value="Unassembled WGS sequence"/>
</dbReference>
<dbReference type="AlphaFoldDB" id="A0A0C2D255"/>
<gene>
    <name evidence="1" type="ORF">DB30_03398</name>
</gene>
<evidence type="ECO:0000313" key="1">
    <source>
        <dbReference type="EMBL" id="KIG17341.1"/>
    </source>
</evidence>
<organism evidence="1 2">
    <name type="scientific">Enhygromyxa salina</name>
    <dbReference type="NCBI Taxonomy" id="215803"/>
    <lineage>
        <taxon>Bacteria</taxon>
        <taxon>Pseudomonadati</taxon>
        <taxon>Myxococcota</taxon>
        <taxon>Polyangia</taxon>
        <taxon>Nannocystales</taxon>
        <taxon>Nannocystaceae</taxon>
        <taxon>Enhygromyxa</taxon>
    </lineage>
</organism>
<proteinExistence type="predicted"/>
<accession>A0A0C2D255</accession>
<protein>
    <submittedName>
        <fullName evidence="1">Uncharacterized protein</fullName>
    </submittedName>
</protein>
<reference evidence="1 2" key="1">
    <citation type="submission" date="2014-12" db="EMBL/GenBank/DDBJ databases">
        <title>Genome assembly of Enhygromyxa salina DSM 15201.</title>
        <authorList>
            <person name="Sharma G."/>
            <person name="Subramanian S."/>
        </authorList>
    </citation>
    <scope>NUCLEOTIDE SEQUENCE [LARGE SCALE GENOMIC DNA]</scope>
    <source>
        <strain evidence="1 2">DSM 15201</strain>
    </source>
</reference>
<comment type="caution">
    <text evidence="1">The sequence shown here is derived from an EMBL/GenBank/DDBJ whole genome shotgun (WGS) entry which is preliminary data.</text>
</comment>